<evidence type="ECO:0000256" key="5">
    <source>
        <dbReference type="ARBA" id="ARBA00023136"/>
    </source>
</evidence>
<evidence type="ECO:0000256" key="3">
    <source>
        <dbReference type="ARBA" id="ARBA00022452"/>
    </source>
</evidence>
<keyword evidence="2 7" id="KW-0813">Transport</keyword>
<evidence type="ECO:0000256" key="7">
    <source>
        <dbReference type="PROSITE-ProRule" id="PRU01360"/>
    </source>
</evidence>
<evidence type="ECO:0000256" key="1">
    <source>
        <dbReference type="ARBA" id="ARBA00004571"/>
    </source>
</evidence>
<feature type="chain" id="PRO_5045891075" evidence="8">
    <location>
        <begin position="22"/>
        <end position="1057"/>
    </location>
</feature>
<dbReference type="EMBL" id="JBHUPE010000020">
    <property type="protein sequence ID" value="MFD2906976.1"/>
    <property type="molecule type" value="Genomic_DNA"/>
</dbReference>
<protein>
    <submittedName>
        <fullName evidence="10">SusC/RagA family TonB-linked outer membrane protein</fullName>
    </submittedName>
</protein>
<dbReference type="Proteomes" id="UP001597509">
    <property type="component" value="Unassembled WGS sequence"/>
</dbReference>
<dbReference type="Pfam" id="PF07715">
    <property type="entry name" value="Plug"/>
    <property type="match status" value="1"/>
</dbReference>
<keyword evidence="3 7" id="KW-1134">Transmembrane beta strand</keyword>
<dbReference type="InterPro" id="IPR008969">
    <property type="entry name" value="CarboxyPept-like_regulatory"/>
</dbReference>
<evidence type="ECO:0000256" key="2">
    <source>
        <dbReference type="ARBA" id="ARBA00022448"/>
    </source>
</evidence>
<dbReference type="RefSeq" id="WP_380924291.1">
    <property type="nucleotide sequence ID" value="NZ_JBHUPE010000020.1"/>
</dbReference>
<dbReference type="SUPFAM" id="SSF49464">
    <property type="entry name" value="Carboxypeptidase regulatory domain-like"/>
    <property type="match status" value="1"/>
</dbReference>
<dbReference type="NCBIfam" id="TIGR04057">
    <property type="entry name" value="SusC_RagA_signa"/>
    <property type="match status" value="1"/>
</dbReference>
<proteinExistence type="inferred from homology"/>
<evidence type="ECO:0000256" key="6">
    <source>
        <dbReference type="ARBA" id="ARBA00023237"/>
    </source>
</evidence>
<dbReference type="Gene3D" id="2.40.170.20">
    <property type="entry name" value="TonB-dependent receptor, beta-barrel domain"/>
    <property type="match status" value="1"/>
</dbReference>
<name>A0ABW5Z3V0_9SPHI</name>
<gene>
    <name evidence="10" type="ORF">ACFS6I_23835</name>
</gene>
<dbReference type="InterPro" id="IPR023996">
    <property type="entry name" value="TonB-dep_OMP_SusC/RagA"/>
</dbReference>
<keyword evidence="6 7" id="KW-0998">Cell outer membrane</keyword>
<dbReference type="PROSITE" id="PS52016">
    <property type="entry name" value="TONB_DEPENDENT_REC_3"/>
    <property type="match status" value="1"/>
</dbReference>
<keyword evidence="5 7" id="KW-0472">Membrane</keyword>
<dbReference type="Gene3D" id="2.170.130.10">
    <property type="entry name" value="TonB-dependent receptor, plug domain"/>
    <property type="match status" value="1"/>
</dbReference>
<dbReference type="InterPro" id="IPR039426">
    <property type="entry name" value="TonB-dep_rcpt-like"/>
</dbReference>
<evidence type="ECO:0000313" key="11">
    <source>
        <dbReference type="Proteomes" id="UP001597509"/>
    </source>
</evidence>
<dbReference type="InterPro" id="IPR037066">
    <property type="entry name" value="Plug_dom_sf"/>
</dbReference>
<dbReference type="InterPro" id="IPR023997">
    <property type="entry name" value="TonB-dep_OMP_SusC/RagA_CS"/>
</dbReference>
<keyword evidence="11" id="KW-1185">Reference proteome</keyword>
<dbReference type="InterPro" id="IPR012910">
    <property type="entry name" value="Plug_dom"/>
</dbReference>
<keyword evidence="8" id="KW-0732">Signal</keyword>
<sequence length="1057" mass="117002">MKQTLLSFFVGSMILTSVAFAQEKKVSGRVTSSDGKPLVGVTIAVQGSSIATQTDLNGNYSFSVPTGKVIVFRSVGYSDKTLIVKEGQSAFNVSLEDSNQNLDEVMVVAYGTAKKSSFTGAASTIKTDVIENRSLSNITKALDGAAPGVVATAGSGQPGSSATIRVRGFGSINASADPLYVVDGIPFNGDLNSINPNDVESLTVLKDAAASTLYGSRAANGVVVITTKSGKNTDGKINVNFKANIGVNSRAVKRYDVMDTKEYLETVFQAYKNQDIFANGMSEADAAANTIKRMTGTVEPIFGINEQYNPYNLPVDQLFDLTTGKINPSAQLKWNDNWLDEVTAKSPVRQEYQFDMSGGSSKYKAMASMNALKDKGLLRNTNFDRYSGRVNNEFTPKDWFKGSLSANFAKANSQSLNATGTATSNVWYSSEQMAPIYPIWIRDSKGDIVNDALGARQYDYGKNRASGAQQNFNSVATLFEDRYYNNIDNVGTRGGVEFNTRDDKYGAWKGFAFAVNLGADYRVNEYTYYYNPEFGNAAATGGRLNKQWTKTFSYTFNQLLTWTRDFGKHNVDVLLGHENYNYKYNLLSAQKTGFPFKGIYELAPGATIADANSYEHNDKIESYFSRLQYNFDNKYFLSGSFRSDGSSRFEKDNRWGTFWSVGGAWKISEETFLKDVSWINSLTLKSSYGGQGNNNLLNSDGDPIYYAWQAFYDLTWNNANNNGGAVTSVENKEVTWEKNQSLNVGLDGRFLNDRLSVGFDWYTRKTTDMLLNRPMAFSLGFDGFNSNIGDLKNTGFDLSLGYDFIKNSDLKWNVTVMGSRVKNKVLKLTDESKEIVSNSTIIREGETINSFYMARSAGVDPSTGDQLYWVFDNKADELDRSKHYVSNDRTKAASSRVISGSRIPKIMGSLATSLSYKKIDFSMMTTYSIGGKINDAVGYNYLNPQYLGNNYSREVLNAWQKPGDISDIPRIQKDMVLQLTDRALVDASYFAIKNISIGYTFDFEKIGLKSIRVFAQGDNLAVFSARQGLNPQYNFTGTTDYVYSPNKTIAAGVNLKF</sequence>
<dbReference type="NCBIfam" id="TIGR04056">
    <property type="entry name" value="OMP_RagA_SusC"/>
    <property type="match status" value="1"/>
</dbReference>
<dbReference type="Pfam" id="PF13715">
    <property type="entry name" value="CarbopepD_reg_2"/>
    <property type="match status" value="1"/>
</dbReference>
<comment type="subcellular location">
    <subcellularLocation>
        <location evidence="1 7">Cell outer membrane</location>
        <topology evidence="1 7">Multi-pass membrane protein</topology>
    </subcellularLocation>
</comment>
<feature type="domain" description="TonB-dependent receptor plug" evidence="9">
    <location>
        <begin position="115"/>
        <end position="222"/>
    </location>
</feature>
<comment type="caution">
    <text evidence="10">The sequence shown here is derived from an EMBL/GenBank/DDBJ whole genome shotgun (WGS) entry which is preliminary data.</text>
</comment>
<evidence type="ECO:0000256" key="8">
    <source>
        <dbReference type="SAM" id="SignalP"/>
    </source>
</evidence>
<accession>A0ABW5Z3V0</accession>
<evidence type="ECO:0000256" key="4">
    <source>
        <dbReference type="ARBA" id="ARBA00022692"/>
    </source>
</evidence>
<reference evidence="11" key="1">
    <citation type="journal article" date="2019" name="Int. J. Syst. Evol. Microbiol.">
        <title>The Global Catalogue of Microorganisms (GCM) 10K type strain sequencing project: providing services to taxonomists for standard genome sequencing and annotation.</title>
        <authorList>
            <consortium name="The Broad Institute Genomics Platform"/>
            <consortium name="The Broad Institute Genome Sequencing Center for Infectious Disease"/>
            <person name="Wu L."/>
            <person name="Ma J."/>
        </authorList>
    </citation>
    <scope>NUCLEOTIDE SEQUENCE [LARGE SCALE GENOMIC DNA]</scope>
    <source>
        <strain evidence="11">KCTC 22209</strain>
    </source>
</reference>
<keyword evidence="4 7" id="KW-0812">Transmembrane</keyword>
<evidence type="ECO:0000313" key="10">
    <source>
        <dbReference type="EMBL" id="MFD2906976.1"/>
    </source>
</evidence>
<dbReference type="InterPro" id="IPR036942">
    <property type="entry name" value="Beta-barrel_TonB_sf"/>
</dbReference>
<evidence type="ECO:0000259" key="9">
    <source>
        <dbReference type="Pfam" id="PF07715"/>
    </source>
</evidence>
<dbReference type="Gene3D" id="2.60.40.1120">
    <property type="entry name" value="Carboxypeptidase-like, regulatory domain"/>
    <property type="match status" value="1"/>
</dbReference>
<comment type="similarity">
    <text evidence="7">Belongs to the TonB-dependent receptor family.</text>
</comment>
<dbReference type="SUPFAM" id="SSF56935">
    <property type="entry name" value="Porins"/>
    <property type="match status" value="1"/>
</dbReference>
<feature type="signal peptide" evidence="8">
    <location>
        <begin position="1"/>
        <end position="21"/>
    </location>
</feature>
<organism evidence="10 11">
    <name type="scientific">Sphingobacterium anhuiense</name>
    <dbReference type="NCBI Taxonomy" id="493780"/>
    <lineage>
        <taxon>Bacteria</taxon>
        <taxon>Pseudomonadati</taxon>
        <taxon>Bacteroidota</taxon>
        <taxon>Sphingobacteriia</taxon>
        <taxon>Sphingobacteriales</taxon>
        <taxon>Sphingobacteriaceae</taxon>
        <taxon>Sphingobacterium</taxon>
    </lineage>
</organism>